<evidence type="ECO:0000256" key="9">
    <source>
        <dbReference type="ARBA" id="ARBA00022679"/>
    </source>
</evidence>
<evidence type="ECO:0000256" key="3">
    <source>
        <dbReference type="ARBA" id="ARBA00004496"/>
    </source>
</evidence>
<dbReference type="InterPro" id="IPR003594">
    <property type="entry name" value="HATPase_dom"/>
</dbReference>
<feature type="transmembrane region" description="Helical" evidence="19">
    <location>
        <begin position="12"/>
        <end position="29"/>
    </location>
</feature>
<dbReference type="PANTHER" id="PTHR24421:SF10">
    <property type="entry name" value="NITRATE_NITRITE SENSOR PROTEIN NARQ"/>
    <property type="match status" value="1"/>
</dbReference>
<dbReference type="Gene3D" id="3.30.565.10">
    <property type="entry name" value="Histidine kinase-like ATPase, C-terminal domain"/>
    <property type="match status" value="1"/>
</dbReference>
<dbReference type="GO" id="GO:0005737">
    <property type="term" value="C:cytoplasm"/>
    <property type="evidence" value="ECO:0007669"/>
    <property type="project" value="UniProtKB-SubCell"/>
</dbReference>
<dbReference type="Proteomes" id="UP001152872">
    <property type="component" value="Unassembled WGS sequence"/>
</dbReference>
<evidence type="ECO:0000256" key="15">
    <source>
        <dbReference type="ARBA" id="ARBA00023012"/>
    </source>
</evidence>
<dbReference type="SMART" id="SM00387">
    <property type="entry name" value="HATPase_c"/>
    <property type="match status" value="1"/>
</dbReference>
<keyword evidence="19" id="KW-0812">Transmembrane</keyword>
<keyword evidence="10" id="KW-0479">Metal-binding</keyword>
<evidence type="ECO:0000313" key="22">
    <source>
        <dbReference type="Proteomes" id="UP001152872"/>
    </source>
</evidence>
<evidence type="ECO:0000256" key="5">
    <source>
        <dbReference type="ARBA" id="ARBA00017322"/>
    </source>
</evidence>
<comment type="cofactor">
    <cofactor evidence="2">
        <name>[4Fe-4S] cluster</name>
        <dbReference type="ChEBI" id="CHEBI:49883"/>
    </cofactor>
</comment>
<evidence type="ECO:0000256" key="14">
    <source>
        <dbReference type="ARBA" id="ARBA00023004"/>
    </source>
</evidence>
<dbReference type="InterPro" id="IPR004358">
    <property type="entry name" value="Sig_transdc_His_kin-like_C"/>
</dbReference>
<keyword evidence="22" id="KW-1185">Reference proteome</keyword>
<dbReference type="CDD" id="cd16917">
    <property type="entry name" value="HATPase_UhpB-NarQ-NarX-like"/>
    <property type="match status" value="1"/>
</dbReference>
<evidence type="ECO:0000256" key="2">
    <source>
        <dbReference type="ARBA" id="ARBA00001966"/>
    </source>
</evidence>
<comment type="catalytic activity">
    <reaction evidence="1">
        <text>ATP + protein L-histidine = ADP + protein N-phospho-L-histidine.</text>
        <dbReference type="EC" id="2.7.13.3"/>
    </reaction>
</comment>
<dbReference type="PROSITE" id="PS50109">
    <property type="entry name" value="HIS_KIN"/>
    <property type="match status" value="1"/>
</dbReference>
<name>A0A9X4RJW2_9CYAN</name>
<proteinExistence type="predicted"/>
<dbReference type="AlphaFoldDB" id="A0A9X4RJW2"/>
<dbReference type="GO" id="GO:0000155">
    <property type="term" value="F:phosphorelay sensor kinase activity"/>
    <property type="evidence" value="ECO:0007669"/>
    <property type="project" value="InterPro"/>
</dbReference>
<evidence type="ECO:0000256" key="8">
    <source>
        <dbReference type="ARBA" id="ARBA00022553"/>
    </source>
</evidence>
<organism evidence="21 22">
    <name type="scientific">Pseudanabaena catenata USMAC16</name>
    <dbReference type="NCBI Taxonomy" id="1855837"/>
    <lineage>
        <taxon>Bacteria</taxon>
        <taxon>Bacillati</taxon>
        <taxon>Cyanobacteriota</taxon>
        <taxon>Cyanophyceae</taxon>
        <taxon>Pseudanabaenales</taxon>
        <taxon>Pseudanabaenaceae</taxon>
        <taxon>Pseudanabaena</taxon>
    </lineage>
</organism>
<dbReference type="InterPro" id="IPR005467">
    <property type="entry name" value="His_kinase_dom"/>
</dbReference>
<dbReference type="GO" id="GO:0046872">
    <property type="term" value="F:metal ion binding"/>
    <property type="evidence" value="ECO:0007669"/>
    <property type="project" value="UniProtKB-KW"/>
</dbReference>
<keyword evidence="11" id="KW-0547">Nucleotide-binding</keyword>
<evidence type="ECO:0000256" key="17">
    <source>
        <dbReference type="ARBA" id="ARBA00024827"/>
    </source>
</evidence>
<dbReference type="InterPro" id="IPR011712">
    <property type="entry name" value="Sig_transdc_His_kin_sub3_dim/P"/>
</dbReference>
<evidence type="ECO:0000256" key="18">
    <source>
        <dbReference type="ARBA" id="ARBA00030800"/>
    </source>
</evidence>
<comment type="subcellular location">
    <subcellularLocation>
        <location evidence="3">Cytoplasm</location>
    </subcellularLocation>
</comment>
<feature type="domain" description="Histidine kinase" evidence="20">
    <location>
        <begin position="317"/>
        <end position="404"/>
    </location>
</feature>
<dbReference type="PANTHER" id="PTHR24421">
    <property type="entry name" value="NITRATE/NITRITE SENSOR PROTEIN NARX-RELATED"/>
    <property type="match status" value="1"/>
</dbReference>
<keyword evidence="14" id="KW-0408">Iron</keyword>
<feature type="transmembrane region" description="Helical" evidence="19">
    <location>
        <begin position="64"/>
        <end position="82"/>
    </location>
</feature>
<comment type="caution">
    <text evidence="21">The sequence shown here is derived from an EMBL/GenBank/DDBJ whole genome shotgun (WGS) entry which is preliminary data.</text>
</comment>
<keyword evidence="19" id="KW-1133">Transmembrane helix</keyword>
<dbReference type="GO" id="GO:0046983">
    <property type="term" value="F:protein dimerization activity"/>
    <property type="evidence" value="ECO:0007669"/>
    <property type="project" value="InterPro"/>
</dbReference>
<keyword evidence="19" id="KW-0472">Membrane</keyword>
<comment type="function">
    <text evidence="17">Member of the two-component regulatory system NreB/NreC involved in the control of dissimilatory nitrate/nitrite reduction in response to oxygen. NreB functions as a direct oxygen sensor histidine kinase which is autophosphorylated, in the absence of oxygen, probably at the conserved histidine residue, and transfers its phosphate group probably to a conserved aspartate residue of NreC. NreB/NreC activates the expression of the nitrate (narGHJI) and nitrite (nir) reductase operons, as well as the putative nitrate transporter gene narT.</text>
</comment>
<evidence type="ECO:0000256" key="4">
    <source>
        <dbReference type="ARBA" id="ARBA00012438"/>
    </source>
</evidence>
<keyword evidence="16" id="KW-0411">Iron-sulfur</keyword>
<evidence type="ECO:0000256" key="11">
    <source>
        <dbReference type="ARBA" id="ARBA00022741"/>
    </source>
</evidence>
<evidence type="ECO:0000256" key="13">
    <source>
        <dbReference type="ARBA" id="ARBA00022840"/>
    </source>
</evidence>
<sequence length="417" mass="47155">MNSSNPSFRLLLQLEWLLLATAIIMEVIIPPHWEWTVTLQLLAIFAFGLMGLKLPKDNILKSSLYTALEFGLILLPASQIQGVLATRPFFLFCLIILMRSCLIFKKLGQMVILLLSLLSYSYLLLSKPIIIDRYRLTETGWDWRYSNIILFCLTLIFALLLINALIAERRSREKLETVYQELEMTHHQLRQYALRIEDQATLQERNRIAREIHDGLGHTLSAQTIQINNALLLWENKSEQALVALKQAKKLGAEALLEVRKSVSVLRSNPLHGKSLETAIAKLITDFKQTIGVEVGIEVLDNIHLEQALPPEMNTAVYRIVQESLTNIYKHAQAKNVRLELNQQGGFVHLEIVDNGRGFNPSQNTTGFGLQGIKERTSALCGQFLLDSQPGVGCRLSIDLPLNNLKIAYLYDSNSVS</sequence>
<keyword evidence="9" id="KW-0808">Transferase</keyword>
<feature type="transmembrane region" description="Helical" evidence="19">
    <location>
        <begin position="143"/>
        <end position="166"/>
    </location>
</feature>
<evidence type="ECO:0000259" key="20">
    <source>
        <dbReference type="PROSITE" id="PS50109"/>
    </source>
</evidence>
<evidence type="ECO:0000256" key="12">
    <source>
        <dbReference type="ARBA" id="ARBA00022777"/>
    </source>
</evidence>
<protein>
    <recommendedName>
        <fullName evidence="5">Oxygen sensor histidine kinase NreB</fullName>
        <ecNumber evidence="4">2.7.13.3</ecNumber>
    </recommendedName>
    <alternativeName>
        <fullName evidence="18">Nitrogen regulation protein B</fullName>
    </alternativeName>
</protein>
<gene>
    <name evidence="21" type="ORF">FEV09_23480</name>
</gene>
<dbReference type="Pfam" id="PF07730">
    <property type="entry name" value="HisKA_3"/>
    <property type="match status" value="1"/>
</dbReference>
<dbReference type="GO" id="GO:0016020">
    <property type="term" value="C:membrane"/>
    <property type="evidence" value="ECO:0007669"/>
    <property type="project" value="InterPro"/>
</dbReference>
<evidence type="ECO:0000256" key="10">
    <source>
        <dbReference type="ARBA" id="ARBA00022723"/>
    </source>
</evidence>
<evidence type="ECO:0000313" key="21">
    <source>
        <dbReference type="EMBL" id="MDG3497488.1"/>
    </source>
</evidence>
<dbReference type="Gene3D" id="1.20.5.1930">
    <property type="match status" value="1"/>
</dbReference>
<reference evidence="21" key="1">
    <citation type="submission" date="2019-05" db="EMBL/GenBank/DDBJ databases">
        <title>Whole genome sequencing of Pseudanabaena catenata USMAC16.</title>
        <authorList>
            <person name="Khan Z."/>
            <person name="Omar W.M."/>
            <person name="Convey P."/>
            <person name="Merican F."/>
            <person name="Najimudin N."/>
        </authorList>
    </citation>
    <scope>NUCLEOTIDE SEQUENCE</scope>
    <source>
        <strain evidence="21">USMAC16</strain>
    </source>
</reference>
<dbReference type="GO" id="GO:0051539">
    <property type="term" value="F:4 iron, 4 sulfur cluster binding"/>
    <property type="evidence" value="ECO:0007669"/>
    <property type="project" value="UniProtKB-KW"/>
</dbReference>
<dbReference type="EMBL" id="VBTY01000391">
    <property type="protein sequence ID" value="MDG3497488.1"/>
    <property type="molecule type" value="Genomic_DNA"/>
</dbReference>
<dbReference type="PRINTS" id="PR00344">
    <property type="entry name" value="BCTRLSENSOR"/>
</dbReference>
<dbReference type="SUPFAM" id="SSF55874">
    <property type="entry name" value="ATPase domain of HSP90 chaperone/DNA topoisomerase II/histidine kinase"/>
    <property type="match status" value="1"/>
</dbReference>
<keyword evidence="8" id="KW-0597">Phosphoprotein</keyword>
<keyword evidence="12 21" id="KW-0418">Kinase</keyword>
<evidence type="ECO:0000256" key="7">
    <source>
        <dbReference type="ARBA" id="ARBA00022490"/>
    </source>
</evidence>
<evidence type="ECO:0000256" key="19">
    <source>
        <dbReference type="SAM" id="Phobius"/>
    </source>
</evidence>
<accession>A0A9X4RJW2</accession>
<dbReference type="Pfam" id="PF02518">
    <property type="entry name" value="HATPase_c"/>
    <property type="match status" value="1"/>
</dbReference>
<keyword evidence="13" id="KW-0067">ATP-binding</keyword>
<evidence type="ECO:0000256" key="1">
    <source>
        <dbReference type="ARBA" id="ARBA00000085"/>
    </source>
</evidence>
<dbReference type="RefSeq" id="WP_009629732.1">
    <property type="nucleotide sequence ID" value="NZ_VBTY01000391.1"/>
</dbReference>
<evidence type="ECO:0000256" key="16">
    <source>
        <dbReference type="ARBA" id="ARBA00023014"/>
    </source>
</evidence>
<keyword evidence="6" id="KW-0004">4Fe-4S</keyword>
<keyword evidence="15" id="KW-0902">Two-component regulatory system</keyword>
<feature type="transmembrane region" description="Helical" evidence="19">
    <location>
        <begin position="111"/>
        <end position="131"/>
    </location>
</feature>
<dbReference type="InterPro" id="IPR050482">
    <property type="entry name" value="Sensor_HK_TwoCompSys"/>
</dbReference>
<evidence type="ECO:0000256" key="6">
    <source>
        <dbReference type="ARBA" id="ARBA00022485"/>
    </source>
</evidence>
<keyword evidence="7" id="KW-0963">Cytoplasm</keyword>
<dbReference type="InterPro" id="IPR036890">
    <property type="entry name" value="HATPase_C_sf"/>
</dbReference>
<dbReference type="EC" id="2.7.13.3" evidence="4"/>
<feature type="transmembrane region" description="Helical" evidence="19">
    <location>
        <begin position="35"/>
        <end position="52"/>
    </location>
</feature>
<dbReference type="GO" id="GO:0005524">
    <property type="term" value="F:ATP binding"/>
    <property type="evidence" value="ECO:0007669"/>
    <property type="project" value="UniProtKB-KW"/>
</dbReference>